<name>A0ABQ9D1K8_9PASS</name>
<comment type="caution">
    <text evidence="1">The sequence shown here is derived from an EMBL/GenBank/DDBJ whole genome shotgun (WGS) entry which is preliminary data.</text>
</comment>
<evidence type="ECO:0000313" key="2">
    <source>
        <dbReference type="Proteomes" id="UP001145742"/>
    </source>
</evidence>
<proteinExistence type="predicted"/>
<reference evidence="1" key="1">
    <citation type="submission" date="2019-10" db="EMBL/GenBank/DDBJ databases">
        <authorList>
            <person name="Soares A.E.R."/>
            <person name="Aleixo A."/>
            <person name="Schneider P."/>
            <person name="Miyaki C.Y."/>
            <person name="Schneider M.P."/>
            <person name="Mello C."/>
            <person name="Vasconcelos A.T.R."/>
        </authorList>
    </citation>
    <scope>NUCLEOTIDE SEQUENCE</scope>
    <source>
        <tissue evidence="1">Muscle</tissue>
    </source>
</reference>
<sequence>MDTEVEGVANTTQGYASLQKGLQQVGEMIKDLSEIEQRYMQGPVPGQCFHEPAVCPCGQEGQWCPGVHYKEHCQVIEAGDPASLLSPGGVHLDCCVQFRAPQYKGDMELLEQVQWRVTNVIKGLETLSYEERLRNLGLFSLKKRQLRGDLISVFKCLKRMEPGSSRWCQPIGQEATGRN</sequence>
<evidence type="ECO:0000313" key="1">
    <source>
        <dbReference type="EMBL" id="KAJ7412815.1"/>
    </source>
</evidence>
<protein>
    <submittedName>
        <fullName evidence="1">Uncharacterized protein</fullName>
    </submittedName>
</protein>
<dbReference type="Proteomes" id="UP001145742">
    <property type="component" value="Unassembled WGS sequence"/>
</dbReference>
<keyword evidence="2" id="KW-1185">Reference proteome</keyword>
<gene>
    <name evidence="1" type="ORF">WISP_94520</name>
</gene>
<dbReference type="EMBL" id="WHWB01034197">
    <property type="protein sequence ID" value="KAJ7412815.1"/>
    <property type="molecule type" value="Genomic_DNA"/>
</dbReference>
<organism evidence="1 2">
    <name type="scientific">Willisornis vidua</name>
    <name type="common">Xingu scale-backed antbird</name>
    <dbReference type="NCBI Taxonomy" id="1566151"/>
    <lineage>
        <taxon>Eukaryota</taxon>
        <taxon>Metazoa</taxon>
        <taxon>Chordata</taxon>
        <taxon>Craniata</taxon>
        <taxon>Vertebrata</taxon>
        <taxon>Euteleostomi</taxon>
        <taxon>Archelosauria</taxon>
        <taxon>Archosauria</taxon>
        <taxon>Dinosauria</taxon>
        <taxon>Saurischia</taxon>
        <taxon>Theropoda</taxon>
        <taxon>Coelurosauria</taxon>
        <taxon>Aves</taxon>
        <taxon>Neognathae</taxon>
        <taxon>Neoaves</taxon>
        <taxon>Telluraves</taxon>
        <taxon>Australaves</taxon>
        <taxon>Passeriformes</taxon>
        <taxon>Thamnophilidae</taxon>
        <taxon>Willisornis</taxon>
    </lineage>
</organism>
<accession>A0ABQ9D1K8</accession>